<proteinExistence type="inferred from homology"/>
<dbReference type="InterPro" id="IPR029045">
    <property type="entry name" value="ClpP/crotonase-like_dom_sf"/>
</dbReference>
<keyword evidence="11" id="KW-1185">Reference proteome</keyword>
<dbReference type="RefSeq" id="WP_142064072.1">
    <property type="nucleotide sequence ID" value="NZ_VFPA01000007.1"/>
</dbReference>
<comment type="subunit">
    <text evidence="7">Fourteen ClpP subunits assemble into 2 heptameric rings which stack back to back to give a disk-like structure with a central cavity, resembling the structure of eukaryotic proteasomes.</text>
</comment>
<dbReference type="NCBIfam" id="NF001368">
    <property type="entry name" value="PRK00277.1"/>
    <property type="match status" value="1"/>
</dbReference>
<evidence type="ECO:0000256" key="1">
    <source>
        <dbReference type="ARBA" id="ARBA00007039"/>
    </source>
</evidence>
<comment type="caution">
    <text evidence="10">The sequence shown here is derived from an EMBL/GenBank/DDBJ whole genome shotgun (WGS) entry which is preliminary data.</text>
</comment>
<dbReference type="GO" id="GO:0006515">
    <property type="term" value="P:protein quality control for misfolded or incompletely synthesized proteins"/>
    <property type="evidence" value="ECO:0007669"/>
    <property type="project" value="TreeGrafter"/>
</dbReference>
<dbReference type="InterPro" id="IPR023562">
    <property type="entry name" value="ClpP/TepA"/>
</dbReference>
<dbReference type="Proteomes" id="UP000315677">
    <property type="component" value="Unassembled WGS sequence"/>
</dbReference>
<dbReference type="OrthoDB" id="9802800at2"/>
<feature type="active site" description="Nucleophile" evidence="7">
    <location>
        <position position="90"/>
    </location>
</feature>
<gene>
    <name evidence="7" type="primary">clpP</name>
    <name evidence="10" type="ORF">FB558_8141</name>
</gene>
<dbReference type="HAMAP" id="MF_00444">
    <property type="entry name" value="ClpP"/>
    <property type="match status" value="1"/>
</dbReference>
<dbReference type="GO" id="GO:0004252">
    <property type="term" value="F:serine-type endopeptidase activity"/>
    <property type="evidence" value="ECO:0007669"/>
    <property type="project" value="UniProtKB-UniRule"/>
</dbReference>
<dbReference type="PRINTS" id="PR00127">
    <property type="entry name" value="CLPPROTEASEP"/>
</dbReference>
<dbReference type="GO" id="GO:0005737">
    <property type="term" value="C:cytoplasm"/>
    <property type="evidence" value="ECO:0007669"/>
    <property type="project" value="UniProtKB-SubCell"/>
</dbReference>
<dbReference type="Pfam" id="PF00574">
    <property type="entry name" value="CLP_protease"/>
    <property type="match status" value="1"/>
</dbReference>
<evidence type="ECO:0000313" key="10">
    <source>
        <dbReference type="EMBL" id="TQM02275.1"/>
    </source>
</evidence>
<evidence type="ECO:0000256" key="8">
    <source>
        <dbReference type="PROSITE-ProRule" id="PRU10086"/>
    </source>
</evidence>
<organism evidence="10 11">
    <name type="scientific">Pseudonocardia kunmingensis</name>
    <dbReference type="NCBI Taxonomy" id="630975"/>
    <lineage>
        <taxon>Bacteria</taxon>
        <taxon>Bacillati</taxon>
        <taxon>Actinomycetota</taxon>
        <taxon>Actinomycetes</taxon>
        <taxon>Pseudonocardiales</taxon>
        <taxon>Pseudonocardiaceae</taxon>
        <taxon>Pseudonocardia</taxon>
    </lineage>
</organism>
<protein>
    <recommendedName>
        <fullName evidence="7 9">ATP-dependent Clp protease proteolytic subunit</fullName>
        <ecNumber evidence="7">3.4.21.92</ecNumber>
    </recommendedName>
    <alternativeName>
        <fullName evidence="7">Endopeptidase Clp</fullName>
    </alternativeName>
</protein>
<evidence type="ECO:0000256" key="7">
    <source>
        <dbReference type="HAMAP-Rule" id="MF_00444"/>
    </source>
</evidence>
<comment type="similarity">
    <text evidence="1 7 9">Belongs to the peptidase S14 family.</text>
</comment>
<dbReference type="GO" id="GO:0009368">
    <property type="term" value="C:endopeptidase Clp complex"/>
    <property type="evidence" value="ECO:0007669"/>
    <property type="project" value="TreeGrafter"/>
</dbReference>
<dbReference type="GO" id="GO:0051117">
    <property type="term" value="F:ATPase binding"/>
    <property type="evidence" value="ECO:0007669"/>
    <property type="project" value="TreeGrafter"/>
</dbReference>
<evidence type="ECO:0000256" key="2">
    <source>
        <dbReference type="ARBA" id="ARBA00022490"/>
    </source>
</evidence>
<feature type="active site" evidence="7 8">
    <location>
        <position position="115"/>
    </location>
</feature>
<reference evidence="10 11" key="1">
    <citation type="submission" date="2019-06" db="EMBL/GenBank/DDBJ databases">
        <title>Sequencing the genomes of 1000 actinobacteria strains.</title>
        <authorList>
            <person name="Klenk H.-P."/>
        </authorList>
    </citation>
    <scope>NUCLEOTIDE SEQUENCE [LARGE SCALE GENOMIC DNA]</scope>
    <source>
        <strain evidence="10 11">DSM 45301</strain>
    </source>
</reference>
<dbReference type="PANTHER" id="PTHR10381">
    <property type="entry name" value="ATP-DEPENDENT CLP PROTEASE PROTEOLYTIC SUBUNIT"/>
    <property type="match status" value="1"/>
</dbReference>
<evidence type="ECO:0000313" key="11">
    <source>
        <dbReference type="Proteomes" id="UP000315677"/>
    </source>
</evidence>
<evidence type="ECO:0000256" key="5">
    <source>
        <dbReference type="ARBA" id="ARBA00022825"/>
    </source>
</evidence>
<keyword evidence="2 7" id="KW-0963">Cytoplasm</keyword>
<dbReference type="GO" id="GO:0004176">
    <property type="term" value="F:ATP-dependent peptidase activity"/>
    <property type="evidence" value="ECO:0007669"/>
    <property type="project" value="InterPro"/>
</dbReference>
<comment type="catalytic activity">
    <reaction evidence="6 7 8">
        <text>Hydrolysis of proteins to small peptides in the presence of ATP and magnesium. alpha-casein is the usual test substrate. In the absence of ATP, only oligopeptides shorter than five residues are hydrolyzed (such as succinyl-Leu-Tyr-|-NHMec, and Leu-Tyr-Leu-|-Tyr-Trp, in which cleavage of the -Tyr-|-Leu- and -Tyr-|-Trp bonds also occurs).</text>
        <dbReference type="EC" id="3.4.21.92"/>
    </reaction>
</comment>
<comment type="function">
    <text evidence="7">Cleaves peptides in various proteins in a process that requires ATP hydrolysis. Has a chymotrypsin-like activity. Plays a major role in the degradation of misfolded proteins.</text>
</comment>
<dbReference type="Gene3D" id="3.90.226.10">
    <property type="entry name" value="2-enoyl-CoA Hydratase, Chain A, domain 1"/>
    <property type="match status" value="1"/>
</dbReference>
<dbReference type="SUPFAM" id="SSF52096">
    <property type="entry name" value="ClpP/crotonase"/>
    <property type="match status" value="1"/>
</dbReference>
<dbReference type="PANTHER" id="PTHR10381:SF70">
    <property type="entry name" value="ATP-DEPENDENT CLP PROTEASE PROTEOLYTIC SUBUNIT"/>
    <property type="match status" value="1"/>
</dbReference>
<dbReference type="InterPro" id="IPR033135">
    <property type="entry name" value="ClpP_His_AS"/>
</dbReference>
<keyword evidence="4 7" id="KW-0378">Hydrolase</keyword>
<dbReference type="EMBL" id="VFPA01000007">
    <property type="protein sequence ID" value="TQM02275.1"/>
    <property type="molecule type" value="Genomic_DNA"/>
</dbReference>
<dbReference type="PROSITE" id="PS00382">
    <property type="entry name" value="CLP_PROTEASE_HIS"/>
    <property type="match status" value="1"/>
</dbReference>
<accession>A0A543CYV7</accession>
<evidence type="ECO:0000256" key="6">
    <source>
        <dbReference type="ARBA" id="ARBA00034021"/>
    </source>
</evidence>
<dbReference type="CDD" id="cd07017">
    <property type="entry name" value="S14_ClpP_2"/>
    <property type="match status" value="1"/>
</dbReference>
<dbReference type="NCBIfam" id="NF009205">
    <property type="entry name" value="PRK12553.1"/>
    <property type="match status" value="1"/>
</dbReference>
<dbReference type="EC" id="3.4.21.92" evidence="7"/>
<keyword evidence="5 7" id="KW-0720">Serine protease</keyword>
<evidence type="ECO:0000256" key="9">
    <source>
        <dbReference type="RuleBase" id="RU003567"/>
    </source>
</evidence>
<evidence type="ECO:0000256" key="4">
    <source>
        <dbReference type="ARBA" id="ARBA00022801"/>
    </source>
</evidence>
<dbReference type="FunFam" id="3.90.226.10:FF:000002">
    <property type="entry name" value="ATP-dependent Clp protease proteolytic subunit"/>
    <property type="match status" value="1"/>
</dbReference>
<evidence type="ECO:0000256" key="3">
    <source>
        <dbReference type="ARBA" id="ARBA00022670"/>
    </source>
</evidence>
<keyword evidence="3 7" id="KW-0645">Protease</keyword>
<dbReference type="InterPro" id="IPR001907">
    <property type="entry name" value="ClpP"/>
</dbReference>
<name>A0A543CYV7_9PSEU</name>
<dbReference type="AlphaFoldDB" id="A0A543CYV7"/>
<comment type="subcellular location">
    <subcellularLocation>
        <location evidence="7">Cytoplasm</location>
    </subcellularLocation>
</comment>
<sequence length="183" mass="19659">MPQGIATLDDSVYDRLLRERIVVLGQEVDDPVATKLIAQLLLLAGEDPHADITLYINSPGGSVFAGMAIYDTMHAIEPDVSTVATGMAASMGQFLLTAGAPGKRFALPHSQVMMHQPSGGAGGSESDIVIRAEMLGKLKRQIAELTAAHSGQPVERIEADFDRDRWFSAQEAADYGLVDRVLR</sequence>